<gene>
    <name evidence="1" type="ORF">SYV04_32320</name>
</gene>
<evidence type="ECO:0000313" key="2">
    <source>
        <dbReference type="Proteomes" id="UP001291309"/>
    </source>
</evidence>
<name>A0ABU5HE29_9BACT</name>
<organism evidence="1 2">
    <name type="scientific">Hyalangium rubrum</name>
    <dbReference type="NCBI Taxonomy" id="3103134"/>
    <lineage>
        <taxon>Bacteria</taxon>
        <taxon>Pseudomonadati</taxon>
        <taxon>Myxococcota</taxon>
        <taxon>Myxococcia</taxon>
        <taxon>Myxococcales</taxon>
        <taxon>Cystobacterineae</taxon>
        <taxon>Archangiaceae</taxon>
        <taxon>Hyalangium</taxon>
    </lineage>
</organism>
<comment type="caution">
    <text evidence="1">The sequence shown here is derived from an EMBL/GenBank/DDBJ whole genome shotgun (WGS) entry which is preliminary data.</text>
</comment>
<dbReference type="EMBL" id="JAXIVS010000013">
    <property type="protein sequence ID" value="MDY7231119.1"/>
    <property type="molecule type" value="Genomic_DNA"/>
</dbReference>
<accession>A0ABU5HE29</accession>
<sequence>MLVFSGSLSCILGALGVGCASTASAPRADASRDIAAQQHQSREAFRDAAQQLLDERVTLREAAEQYLEDSAAQRGSRLSVIQVAGKDPVIPRFECMEYGCPDKVLCGDAKAVCLVTHCGKGSCNLCPEPMPDAFKNLVFKQWCEYECVRGAARLGTVIGFVPSFGSGFVGPFGCPKE</sequence>
<reference evidence="1 2" key="1">
    <citation type="submission" date="2023-12" db="EMBL/GenBank/DDBJ databases">
        <title>the genome sequence of Hyalangium sp. s54d21.</title>
        <authorList>
            <person name="Zhang X."/>
        </authorList>
    </citation>
    <scope>NUCLEOTIDE SEQUENCE [LARGE SCALE GENOMIC DNA]</scope>
    <source>
        <strain evidence="2">s54d21</strain>
    </source>
</reference>
<dbReference type="Proteomes" id="UP001291309">
    <property type="component" value="Unassembled WGS sequence"/>
</dbReference>
<protein>
    <submittedName>
        <fullName evidence="1">Uncharacterized protein</fullName>
    </submittedName>
</protein>
<proteinExistence type="predicted"/>
<keyword evidence="2" id="KW-1185">Reference proteome</keyword>
<dbReference type="RefSeq" id="WP_321549829.1">
    <property type="nucleotide sequence ID" value="NZ_JAXIVS010000013.1"/>
</dbReference>
<evidence type="ECO:0000313" key="1">
    <source>
        <dbReference type="EMBL" id="MDY7231119.1"/>
    </source>
</evidence>